<evidence type="ECO:0000313" key="2">
    <source>
        <dbReference type="EMBL" id="GFI40278.1"/>
    </source>
</evidence>
<keyword evidence="1" id="KW-0472">Membrane</keyword>
<protein>
    <recommendedName>
        <fullName evidence="4">ECF transporter S component</fullName>
    </recommendedName>
</protein>
<accession>A0A829ZA39</accession>
<feature type="transmembrane region" description="Helical" evidence="1">
    <location>
        <begin position="6"/>
        <end position="26"/>
    </location>
</feature>
<dbReference type="Proteomes" id="UP000490821">
    <property type="component" value="Unassembled WGS sequence"/>
</dbReference>
<feature type="transmembrane region" description="Helical" evidence="1">
    <location>
        <begin position="109"/>
        <end position="130"/>
    </location>
</feature>
<proteinExistence type="predicted"/>
<dbReference type="Gene3D" id="1.10.1760.20">
    <property type="match status" value="1"/>
</dbReference>
<dbReference type="InterPro" id="IPR024529">
    <property type="entry name" value="ECF_trnsprt_substrate-spec"/>
</dbReference>
<dbReference type="GO" id="GO:0022857">
    <property type="term" value="F:transmembrane transporter activity"/>
    <property type="evidence" value="ECO:0007669"/>
    <property type="project" value="InterPro"/>
</dbReference>
<dbReference type="AlphaFoldDB" id="A0A829ZA39"/>
<keyword evidence="1" id="KW-1133">Transmembrane helix</keyword>
<gene>
    <name evidence="2" type="ORF">IMSAGC017_00310</name>
</gene>
<feature type="transmembrane region" description="Helical" evidence="1">
    <location>
        <begin position="75"/>
        <end position="97"/>
    </location>
</feature>
<feature type="transmembrane region" description="Helical" evidence="1">
    <location>
        <begin position="38"/>
        <end position="63"/>
    </location>
</feature>
<evidence type="ECO:0000313" key="3">
    <source>
        <dbReference type="Proteomes" id="UP000490821"/>
    </source>
</evidence>
<sequence>MMKGFSVRNIVLSALFLALGFVLPFFTMQIPSIGSMLLPMHIPVIICGFVCGAPLGVIVGFILPLLRSLIFTMPPMFPTAIAMAFELAAYGMISGYLYNRSDKKVFDIYFSLIVSMIGGRIIWGLVSAILCGFSGQVFGISVFVAGAFSNAVPGIILQIILIPVLIVVLQKVKLIGK</sequence>
<dbReference type="RefSeq" id="WP_278628221.1">
    <property type="nucleotide sequence ID" value="NZ_CAJTPY010000063.1"/>
</dbReference>
<keyword evidence="1" id="KW-0812">Transmembrane</keyword>
<dbReference type="EMBL" id="BLMI01000031">
    <property type="protein sequence ID" value="GFI40278.1"/>
    <property type="molecule type" value="Genomic_DNA"/>
</dbReference>
<evidence type="ECO:0000256" key="1">
    <source>
        <dbReference type="SAM" id="Phobius"/>
    </source>
</evidence>
<comment type="caution">
    <text evidence="2">The sequence shown here is derived from an EMBL/GenBank/DDBJ whole genome shotgun (WGS) entry which is preliminary data.</text>
</comment>
<reference evidence="2 3" key="1">
    <citation type="journal article" date="2020" name="Microbiome">
        <title>Single-cell genomics of uncultured bacteria reveals dietary fiber responders in the mouse gut microbiota.</title>
        <authorList>
            <person name="Chijiiwa R."/>
            <person name="Hosokawa M."/>
            <person name="Kogawa M."/>
            <person name="Nishikawa Y."/>
            <person name="Ide K."/>
            <person name="Sakanashi C."/>
            <person name="Takahashi K."/>
            <person name="Takeyama H."/>
        </authorList>
    </citation>
    <scope>NUCLEOTIDE SEQUENCE [LARGE SCALE GENOMIC DNA]</scope>
    <source>
        <strain evidence="2">IMSAGC_017</strain>
    </source>
</reference>
<feature type="transmembrane region" description="Helical" evidence="1">
    <location>
        <begin position="142"/>
        <end position="169"/>
    </location>
</feature>
<evidence type="ECO:0008006" key="4">
    <source>
        <dbReference type="Google" id="ProtNLM"/>
    </source>
</evidence>
<organism evidence="2 3">
    <name type="scientific">Thomasclavelia cocleata</name>
    <dbReference type="NCBI Taxonomy" id="69824"/>
    <lineage>
        <taxon>Bacteria</taxon>
        <taxon>Bacillati</taxon>
        <taxon>Bacillota</taxon>
        <taxon>Erysipelotrichia</taxon>
        <taxon>Erysipelotrichales</taxon>
        <taxon>Coprobacillaceae</taxon>
        <taxon>Thomasclavelia</taxon>
    </lineage>
</organism>
<name>A0A829ZA39_9FIRM</name>
<dbReference type="Pfam" id="PF12822">
    <property type="entry name" value="ECF_trnsprt"/>
    <property type="match status" value="1"/>
</dbReference>